<comment type="caution">
    <text evidence="10">The sequence shown here is derived from an EMBL/GenBank/DDBJ whole genome shotgun (WGS) entry which is preliminary data.</text>
</comment>
<comment type="similarity">
    <text evidence="2">Belongs to the oligopeptide OPT transporter family.</text>
</comment>
<dbReference type="InterPro" id="IPR004813">
    <property type="entry name" value="OPT"/>
</dbReference>
<keyword evidence="5" id="KW-0571">Peptide transport</keyword>
<dbReference type="Pfam" id="PF03169">
    <property type="entry name" value="OPT"/>
    <property type="match status" value="1"/>
</dbReference>
<gene>
    <name evidence="10" type="ORF">HK103_005229</name>
</gene>
<evidence type="ECO:0000256" key="6">
    <source>
        <dbReference type="ARBA" id="ARBA00022927"/>
    </source>
</evidence>
<keyword evidence="4 9" id="KW-0812">Transmembrane</keyword>
<dbReference type="GO" id="GO:0016020">
    <property type="term" value="C:membrane"/>
    <property type="evidence" value="ECO:0007669"/>
    <property type="project" value="UniProtKB-SubCell"/>
</dbReference>
<organism evidence="10 11">
    <name type="scientific">Boothiomyces macroporosus</name>
    <dbReference type="NCBI Taxonomy" id="261099"/>
    <lineage>
        <taxon>Eukaryota</taxon>
        <taxon>Fungi</taxon>
        <taxon>Fungi incertae sedis</taxon>
        <taxon>Chytridiomycota</taxon>
        <taxon>Chytridiomycota incertae sedis</taxon>
        <taxon>Chytridiomycetes</taxon>
        <taxon>Rhizophydiales</taxon>
        <taxon>Terramycetaceae</taxon>
        <taxon>Boothiomyces</taxon>
    </lineage>
</organism>
<evidence type="ECO:0000256" key="1">
    <source>
        <dbReference type="ARBA" id="ARBA00004141"/>
    </source>
</evidence>
<evidence type="ECO:0000256" key="8">
    <source>
        <dbReference type="ARBA" id="ARBA00023136"/>
    </source>
</evidence>
<feature type="transmembrane region" description="Helical" evidence="9">
    <location>
        <begin position="105"/>
        <end position="124"/>
    </location>
</feature>
<dbReference type="GO" id="GO:0035673">
    <property type="term" value="F:oligopeptide transmembrane transporter activity"/>
    <property type="evidence" value="ECO:0007669"/>
    <property type="project" value="InterPro"/>
</dbReference>
<dbReference type="EMBL" id="JADGKB010000048">
    <property type="protein sequence ID" value="KAJ3256595.1"/>
    <property type="molecule type" value="Genomic_DNA"/>
</dbReference>
<feature type="transmembrane region" description="Helical" evidence="9">
    <location>
        <begin position="69"/>
        <end position="93"/>
    </location>
</feature>
<dbReference type="InterPro" id="IPR004648">
    <property type="entry name" value="Oligpept_transpt"/>
</dbReference>
<comment type="subcellular location">
    <subcellularLocation>
        <location evidence="1">Membrane</location>
        <topology evidence="1">Multi-pass membrane protein</topology>
    </subcellularLocation>
</comment>
<dbReference type="AlphaFoldDB" id="A0AAD5UI70"/>
<evidence type="ECO:0000256" key="9">
    <source>
        <dbReference type="SAM" id="Phobius"/>
    </source>
</evidence>
<dbReference type="Proteomes" id="UP001210925">
    <property type="component" value="Unassembled WGS sequence"/>
</dbReference>
<evidence type="ECO:0000256" key="7">
    <source>
        <dbReference type="ARBA" id="ARBA00022989"/>
    </source>
</evidence>
<protein>
    <submittedName>
        <fullName evidence="10">Uncharacterized protein</fullName>
    </submittedName>
</protein>
<evidence type="ECO:0000256" key="2">
    <source>
        <dbReference type="ARBA" id="ARBA00008807"/>
    </source>
</evidence>
<evidence type="ECO:0000313" key="10">
    <source>
        <dbReference type="EMBL" id="KAJ3256595.1"/>
    </source>
</evidence>
<evidence type="ECO:0000256" key="4">
    <source>
        <dbReference type="ARBA" id="ARBA00022692"/>
    </source>
</evidence>
<dbReference type="PANTHER" id="PTHR22601">
    <property type="entry name" value="ISP4 LIKE PROTEIN"/>
    <property type="match status" value="1"/>
</dbReference>
<dbReference type="GO" id="GO:0015031">
    <property type="term" value="P:protein transport"/>
    <property type="evidence" value="ECO:0007669"/>
    <property type="project" value="UniProtKB-KW"/>
</dbReference>
<sequence>MHVYLWHGNEIYVQLSSAIRQLEEAEDDIHNMLMRRYPDIPESAFLYFLAFLIFLQFIISGFTSYEMPFWSVLLCIAMAILSVLPIGVITAISGTRLGINVLTEFVIGLLLPGKTVVVMAFKSLGTNSVIQAITLLADLKWQKYNYILAVALDAGVGITVLCITMLQQNGVATSKGYLNPNIEEGVPIDYYCLGKGYDL</sequence>
<keyword evidence="3" id="KW-0813">Transport</keyword>
<reference evidence="10" key="1">
    <citation type="submission" date="2020-05" db="EMBL/GenBank/DDBJ databases">
        <title>Phylogenomic resolution of chytrid fungi.</title>
        <authorList>
            <person name="Stajich J.E."/>
            <person name="Amses K."/>
            <person name="Simmons R."/>
            <person name="Seto K."/>
            <person name="Myers J."/>
            <person name="Bonds A."/>
            <person name="Quandt C.A."/>
            <person name="Barry K."/>
            <person name="Liu P."/>
            <person name="Grigoriev I."/>
            <person name="Longcore J.E."/>
            <person name="James T.Y."/>
        </authorList>
    </citation>
    <scope>NUCLEOTIDE SEQUENCE</scope>
    <source>
        <strain evidence="10">PLAUS21</strain>
    </source>
</reference>
<evidence type="ECO:0000256" key="5">
    <source>
        <dbReference type="ARBA" id="ARBA00022856"/>
    </source>
</evidence>
<feature type="transmembrane region" description="Helical" evidence="9">
    <location>
        <begin position="144"/>
        <end position="166"/>
    </location>
</feature>
<name>A0AAD5UI70_9FUNG</name>
<accession>A0AAD5UI70</accession>
<feature type="transmembrane region" description="Helical" evidence="9">
    <location>
        <begin position="44"/>
        <end position="63"/>
    </location>
</feature>
<evidence type="ECO:0000313" key="11">
    <source>
        <dbReference type="Proteomes" id="UP001210925"/>
    </source>
</evidence>
<proteinExistence type="inferred from homology"/>
<keyword evidence="6" id="KW-0653">Protein transport</keyword>
<keyword evidence="8 9" id="KW-0472">Membrane</keyword>
<keyword evidence="7 9" id="KW-1133">Transmembrane helix</keyword>
<evidence type="ECO:0000256" key="3">
    <source>
        <dbReference type="ARBA" id="ARBA00022448"/>
    </source>
</evidence>
<keyword evidence="11" id="KW-1185">Reference proteome</keyword>